<protein>
    <submittedName>
        <fullName evidence="2">Ribonuclease H</fullName>
    </submittedName>
</protein>
<name>A0A392MLI0_9FABA</name>
<proteinExistence type="predicted"/>
<evidence type="ECO:0000259" key="1">
    <source>
        <dbReference type="PROSITE" id="PS50878"/>
    </source>
</evidence>
<sequence length="393" mass="44614">QGDPMSPYLFVLGMDKLSHIISDEIDSGKWKRKPMKAGRNGPSISHIMFADDILLFGQATSESMGSVIKALQLFCSMSGQQVNHDKSSIFFSKNVSMETRVHLVEASGFTEVSNIGKYLGVPALGRSPRRNDFQYLVEKVKAKLAGWKAQQLSLAGRITLAKSVIQAIPIYPMLSMRIPKVCLNEIHKIRRSFIWGDNDERRHAHLIGWQTMTLPKSQGGMGFKDLHIMNDACLLKMNWALLKGEHHLWGQVLLGKYGRGRNARDGVIAHQTDSVLWKAIVNLWPQLQQHVYWAVGDGQKINVWKDKWLDDKSRICDLIGSVPEDVQSWKLLDIINDQGEWNFNKLHQYVPNNTMQKIKAIVPPHANNGCDEMLWPGINMGHFTWKEYVFLCG</sequence>
<dbReference type="Proteomes" id="UP000265520">
    <property type="component" value="Unassembled WGS sequence"/>
</dbReference>
<dbReference type="Pfam" id="PF00078">
    <property type="entry name" value="RVT_1"/>
    <property type="match status" value="1"/>
</dbReference>
<comment type="caution">
    <text evidence="2">The sequence shown here is derived from an EMBL/GenBank/DDBJ whole genome shotgun (WGS) entry which is preliminary data.</text>
</comment>
<keyword evidence="3" id="KW-1185">Reference proteome</keyword>
<evidence type="ECO:0000313" key="3">
    <source>
        <dbReference type="Proteomes" id="UP000265520"/>
    </source>
</evidence>
<dbReference type="PROSITE" id="PS50878">
    <property type="entry name" value="RT_POL"/>
    <property type="match status" value="1"/>
</dbReference>
<organism evidence="2 3">
    <name type="scientific">Trifolium medium</name>
    <dbReference type="NCBI Taxonomy" id="97028"/>
    <lineage>
        <taxon>Eukaryota</taxon>
        <taxon>Viridiplantae</taxon>
        <taxon>Streptophyta</taxon>
        <taxon>Embryophyta</taxon>
        <taxon>Tracheophyta</taxon>
        <taxon>Spermatophyta</taxon>
        <taxon>Magnoliopsida</taxon>
        <taxon>eudicotyledons</taxon>
        <taxon>Gunneridae</taxon>
        <taxon>Pentapetalae</taxon>
        <taxon>rosids</taxon>
        <taxon>fabids</taxon>
        <taxon>Fabales</taxon>
        <taxon>Fabaceae</taxon>
        <taxon>Papilionoideae</taxon>
        <taxon>50 kb inversion clade</taxon>
        <taxon>NPAAA clade</taxon>
        <taxon>Hologalegina</taxon>
        <taxon>IRL clade</taxon>
        <taxon>Trifolieae</taxon>
        <taxon>Trifolium</taxon>
    </lineage>
</organism>
<dbReference type="PANTHER" id="PTHR33116">
    <property type="entry name" value="REVERSE TRANSCRIPTASE ZINC-BINDING DOMAIN-CONTAINING PROTEIN-RELATED-RELATED"/>
    <property type="match status" value="1"/>
</dbReference>
<feature type="non-terminal residue" evidence="2">
    <location>
        <position position="1"/>
    </location>
</feature>
<dbReference type="PANTHER" id="PTHR33116:SF86">
    <property type="entry name" value="REVERSE TRANSCRIPTASE DOMAIN-CONTAINING PROTEIN"/>
    <property type="match status" value="1"/>
</dbReference>
<dbReference type="AlphaFoldDB" id="A0A392MLI0"/>
<reference evidence="2 3" key="1">
    <citation type="journal article" date="2018" name="Front. Plant Sci.">
        <title>Red Clover (Trifolium pratense) and Zigzag Clover (T. medium) - A Picture of Genomic Similarities and Differences.</title>
        <authorList>
            <person name="Dluhosova J."/>
            <person name="Istvanek J."/>
            <person name="Nedelnik J."/>
            <person name="Repkova J."/>
        </authorList>
    </citation>
    <scope>NUCLEOTIDE SEQUENCE [LARGE SCALE GENOMIC DNA]</scope>
    <source>
        <strain evidence="3">cv. 10/8</strain>
        <tissue evidence="2">Leaf</tissue>
    </source>
</reference>
<accession>A0A392MLI0</accession>
<feature type="domain" description="Reverse transcriptase" evidence="1">
    <location>
        <begin position="1"/>
        <end position="123"/>
    </location>
</feature>
<dbReference type="EMBL" id="LXQA010014062">
    <property type="protein sequence ID" value="MCH88382.1"/>
    <property type="molecule type" value="Genomic_DNA"/>
</dbReference>
<evidence type="ECO:0000313" key="2">
    <source>
        <dbReference type="EMBL" id="MCH88382.1"/>
    </source>
</evidence>
<gene>
    <name evidence="2" type="ORF">A2U01_0009267</name>
</gene>
<dbReference type="InterPro" id="IPR000477">
    <property type="entry name" value="RT_dom"/>
</dbReference>